<dbReference type="Gene3D" id="2.30.30.940">
    <property type="match status" value="1"/>
</dbReference>
<dbReference type="SUPFAM" id="SSF52540">
    <property type="entry name" value="P-loop containing nucleoside triphosphate hydrolases"/>
    <property type="match status" value="2"/>
</dbReference>
<feature type="compositionally biased region" description="Pro residues" evidence="1">
    <location>
        <begin position="880"/>
        <end position="890"/>
    </location>
</feature>
<evidence type="ECO:0000313" key="3">
    <source>
        <dbReference type="EMBL" id="MDN4172253.1"/>
    </source>
</evidence>
<evidence type="ECO:0000256" key="1">
    <source>
        <dbReference type="SAM" id="MobiDB-lite"/>
    </source>
</evidence>
<feature type="domain" description="TrwC relaxase" evidence="2">
    <location>
        <begin position="12"/>
        <end position="312"/>
    </location>
</feature>
<accession>A0ABT8FC35</accession>
<comment type="caution">
    <text evidence="3">The sequence shown here is derived from an EMBL/GenBank/DDBJ whole genome shotgun (WGS) entry which is preliminary data.</text>
</comment>
<feature type="region of interest" description="Disordered" evidence="1">
    <location>
        <begin position="697"/>
        <end position="722"/>
    </location>
</feature>
<dbReference type="InterPro" id="IPR014862">
    <property type="entry name" value="TrwC"/>
</dbReference>
<dbReference type="PANTHER" id="PTHR43788">
    <property type="entry name" value="DNA2/NAM7 HELICASE FAMILY MEMBER"/>
    <property type="match status" value="1"/>
</dbReference>
<dbReference type="Gene3D" id="3.40.50.300">
    <property type="entry name" value="P-loop containing nucleotide triphosphate hydrolases"/>
    <property type="match status" value="2"/>
</dbReference>
<dbReference type="RefSeq" id="WP_300951150.1">
    <property type="nucleotide sequence ID" value="NZ_JAUHJQ010000001.1"/>
</dbReference>
<sequence>MHGGVKFYRGSASAARSYVEADRSRVDDYYLAEGTGVAERYVATTSPPEGGRGVLAVQGGGTLDGDAYERWVAGYDVETGRPKGRLRQDARGLRFVEVVVNGPKTWSLAAALHPDVAAAYDAAMDRAAGEVIGWVAEHATTRVGPRGRQVQVPVERLEAAVVRHYTSRAGDPHRHLHVQINARVFAQGTWRGLHSVGVVDSIEALNGIGHAAVMCDPEFRAALAARGYSLDADGEVQQLAPYAGGFSQRAAQINRHVDRYEAAWRAEHPGQEPGPRLRRAWDRRAWADARPDKVVPRSGADLVAAWNEELRDLGFTPPTTSPTSPVNDPGVPVGRLNRDVAADLVLTRLGAKRSAWNAADIRGEVERLIASVDVIAERPVRHELVEDIADRALTRCVPLLDRDDVPEHVRSLTSQRVQGVEADLVDSMAARSARPVTHAVRLRGIDHLDPAQRDVVAALAGDAGLLVIEGAAGTGKTTTLAAARDVLDDADRRLVVVTPTLKAAQAAQQQVGTDAFSAAWLVHQHGYRWDEDGHWSQTDAAPEARARLLPGDVLLVDETGMLDQDTARALLAIADRAHAVVALLGDRHQLPAVGRGGVLDLAARWVQPEAHHELESVHRFSDPAYADLSLLMRTGERSGDVFDALLERGQVVIHASEVERTAALAVIGAARAGDGDQLVIADTRDQVAALNAAIRDRRHGEGEQRGEHGGEPITRRGERIGLGDRVATRRNDRDLEVANRDTWTVAGIGDEGSLLITGRHGQRTLPAGYVHDHVELAFTTTAYGAQGDTVDSAHLALGETTGAASAYVAMTRGRHHNTVHLVAESLDEARSQWVDVFHRDRADLGPSHAAQRAAADIDRYGPNAQPTNAGTRPVPSSGPRRPPPSLPAPPSSSRGIGR</sequence>
<protein>
    <submittedName>
        <fullName evidence="3">MobF family relaxase</fullName>
    </submittedName>
</protein>
<evidence type="ECO:0000259" key="2">
    <source>
        <dbReference type="Pfam" id="PF08751"/>
    </source>
</evidence>
<name>A0ABT8FC35_9ACTN</name>
<keyword evidence="4" id="KW-1185">Reference proteome</keyword>
<organism evidence="3 4">
    <name type="scientific">Nocardioides oceani</name>
    <dbReference type="NCBI Taxonomy" id="3058369"/>
    <lineage>
        <taxon>Bacteria</taxon>
        <taxon>Bacillati</taxon>
        <taxon>Actinomycetota</taxon>
        <taxon>Actinomycetes</taxon>
        <taxon>Propionibacteriales</taxon>
        <taxon>Nocardioidaceae</taxon>
        <taxon>Nocardioides</taxon>
    </lineage>
</organism>
<dbReference type="NCBIfam" id="NF041492">
    <property type="entry name" value="MobF"/>
    <property type="match status" value="1"/>
</dbReference>
<reference evidence="3" key="1">
    <citation type="submission" date="2023-06" db="EMBL/GenBank/DDBJ databases">
        <title>Draft genome sequence of Nocardioides sp. SOB77.</title>
        <authorList>
            <person name="Zhang G."/>
        </authorList>
    </citation>
    <scope>NUCLEOTIDE SEQUENCE</scope>
    <source>
        <strain evidence="3">SOB77</strain>
    </source>
</reference>
<dbReference type="Pfam" id="PF13604">
    <property type="entry name" value="AAA_30"/>
    <property type="match status" value="1"/>
</dbReference>
<dbReference type="PANTHER" id="PTHR43788:SF8">
    <property type="entry name" value="DNA-BINDING PROTEIN SMUBP-2"/>
    <property type="match status" value="1"/>
</dbReference>
<dbReference type="InterPro" id="IPR027417">
    <property type="entry name" value="P-loop_NTPase"/>
</dbReference>
<proteinExistence type="predicted"/>
<gene>
    <name evidence="3" type="primary">mobF</name>
    <name evidence="3" type="ORF">QWY28_04810</name>
</gene>
<dbReference type="Pfam" id="PF08751">
    <property type="entry name" value="TrwC"/>
    <property type="match status" value="1"/>
</dbReference>
<feature type="region of interest" description="Disordered" evidence="1">
    <location>
        <begin position="845"/>
        <end position="898"/>
    </location>
</feature>
<dbReference type="EMBL" id="JAUHJQ010000001">
    <property type="protein sequence ID" value="MDN4172253.1"/>
    <property type="molecule type" value="Genomic_DNA"/>
</dbReference>
<evidence type="ECO:0000313" key="4">
    <source>
        <dbReference type="Proteomes" id="UP001168620"/>
    </source>
</evidence>
<dbReference type="InterPro" id="IPR050534">
    <property type="entry name" value="Coronavir_polyprotein_1ab"/>
</dbReference>
<dbReference type="Proteomes" id="UP001168620">
    <property type="component" value="Unassembled WGS sequence"/>
</dbReference>
<dbReference type="SUPFAM" id="SSF55464">
    <property type="entry name" value="Origin of replication-binding domain, RBD-like"/>
    <property type="match status" value="1"/>
</dbReference>